<proteinExistence type="predicted"/>
<dbReference type="Proteomes" id="UP001501565">
    <property type="component" value="Unassembled WGS sequence"/>
</dbReference>
<evidence type="ECO:0008006" key="4">
    <source>
        <dbReference type="Google" id="ProtNLM"/>
    </source>
</evidence>
<dbReference type="EMBL" id="BAABBN010000007">
    <property type="protein sequence ID" value="GAA3929042.1"/>
    <property type="molecule type" value="Genomic_DNA"/>
</dbReference>
<organism evidence="2 3">
    <name type="scientific">Litoribacillus peritrichatus</name>
    <dbReference type="NCBI Taxonomy" id="718191"/>
    <lineage>
        <taxon>Bacteria</taxon>
        <taxon>Pseudomonadati</taxon>
        <taxon>Pseudomonadota</taxon>
        <taxon>Gammaproteobacteria</taxon>
        <taxon>Oceanospirillales</taxon>
        <taxon>Oceanospirillaceae</taxon>
        <taxon>Litoribacillus</taxon>
    </lineage>
</organism>
<name>A0ABP7MRX8_9GAMM</name>
<keyword evidence="1" id="KW-0472">Membrane</keyword>
<gene>
    <name evidence="2" type="ORF">GCM10022277_26940</name>
</gene>
<accession>A0ABP7MRX8</accession>
<comment type="caution">
    <text evidence="2">The sequence shown here is derived from an EMBL/GenBank/DDBJ whole genome shotgun (WGS) entry which is preliminary data.</text>
</comment>
<sequence>MCISTINNFIAHDLGQGYELHHGKIELSSTETNNLPSLNSILNNKFDGLKEHKHIENNCCDEKDSYLPNIYFSIFIPILIFFIQYWFSFLSGSLFSYLDYYNRPPPEFNYPQKYVVNCTYLN</sequence>
<evidence type="ECO:0000313" key="2">
    <source>
        <dbReference type="EMBL" id="GAA3929042.1"/>
    </source>
</evidence>
<keyword evidence="1" id="KW-1133">Transmembrane helix</keyword>
<keyword evidence="3" id="KW-1185">Reference proteome</keyword>
<feature type="transmembrane region" description="Helical" evidence="1">
    <location>
        <begin position="70"/>
        <end position="98"/>
    </location>
</feature>
<reference evidence="3" key="1">
    <citation type="journal article" date="2019" name="Int. J. Syst. Evol. Microbiol.">
        <title>The Global Catalogue of Microorganisms (GCM) 10K type strain sequencing project: providing services to taxonomists for standard genome sequencing and annotation.</title>
        <authorList>
            <consortium name="The Broad Institute Genomics Platform"/>
            <consortium name="The Broad Institute Genome Sequencing Center for Infectious Disease"/>
            <person name="Wu L."/>
            <person name="Ma J."/>
        </authorList>
    </citation>
    <scope>NUCLEOTIDE SEQUENCE [LARGE SCALE GENOMIC DNA]</scope>
    <source>
        <strain evidence="3">JCM 17551</strain>
    </source>
</reference>
<evidence type="ECO:0000256" key="1">
    <source>
        <dbReference type="SAM" id="Phobius"/>
    </source>
</evidence>
<evidence type="ECO:0000313" key="3">
    <source>
        <dbReference type="Proteomes" id="UP001501565"/>
    </source>
</evidence>
<keyword evidence="1" id="KW-0812">Transmembrane</keyword>
<protein>
    <recommendedName>
        <fullName evidence="4">PIR Superfamily Protein</fullName>
    </recommendedName>
</protein>